<feature type="signal peptide" evidence="1">
    <location>
        <begin position="1"/>
        <end position="19"/>
    </location>
</feature>
<name>A0A0E9PHN1_ANGAN</name>
<evidence type="ECO:0000313" key="2">
    <source>
        <dbReference type="EMBL" id="JAH03595.1"/>
    </source>
</evidence>
<accession>A0A0E9PHN1</accession>
<sequence length="38" mass="4544">MCEVVCAFFLFTCVQKVQMLMLLRARVCDHCGYFRRKP</sequence>
<evidence type="ECO:0000256" key="1">
    <source>
        <dbReference type="SAM" id="SignalP"/>
    </source>
</evidence>
<feature type="chain" id="PRO_5007401484" evidence="1">
    <location>
        <begin position="20"/>
        <end position="38"/>
    </location>
</feature>
<protein>
    <submittedName>
        <fullName evidence="2">Uncharacterized protein</fullName>
    </submittedName>
</protein>
<reference evidence="2" key="1">
    <citation type="submission" date="2014-11" db="EMBL/GenBank/DDBJ databases">
        <authorList>
            <person name="Amaro Gonzalez C."/>
        </authorList>
    </citation>
    <scope>NUCLEOTIDE SEQUENCE</scope>
</reference>
<reference evidence="2" key="2">
    <citation type="journal article" date="2015" name="Fish Shellfish Immunol.">
        <title>Early steps in the European eel (Anguilla anguilla)-Vibrio vulnificus interaction in the gills: Role of the RtxA13 toxin.</title>
        <authorList>
            <person name="Callol A."/>
            <person name="Pajuelo D."/>
            <person name="Ebbesson L."/>
            <person name="Teles M."/>
            <person name="MacKenzie S."/>
            <person name="Amaro C."/>
        </authorList>
    </citation>
    <scope>NUCLEOTIDE SEQUENCE</scope>
</reference>
<dbReference type="EMBL" id="GBXM01031646">
    <property type="protein sequence ID" value="JAH76931.1"/>
    <property type="molecule type" value="Transcribed_RNA"/>
</dbReference>
<dbReference type="EMBL" id="GBXM01104982">
    <property type="protein sequence ID" value="JAH03595.1"/>
    <property type="molecule type" value="Transcribed_RNA"/>
</dbReference>
<organism evidence="2">
    <name type="scientific">Anguilla anguilla</name>
    <name type="common">European freshwater eel</name>
    <name type="synonym">Muraena anguilla</name>
    <dbReference type="NCBI Taxonomy" id="7936"/>
    <lineage>
        <taxon>Eukaryota</taxon>
        <taxon>Metazoa</taxon>
        <taxon>Chordata</taxon>
        <taxon>Craniata</taxon>
        <taxon>Vertebrata</taxon>
        <taxon>Euteleostomi</taxon>
        <taxon>Actinopterygii</taxon>
        <taxon>Neopterygii</taxon>
        <taxon>Teleostei</taxon>
        <taxon>Anguilliformes</taxon>
        <taxon>Anguillidae</taxon>
        <taxon>Anguilla</taxon>
    </lineage>
</organism>
<dbReference type="AlphaFoldDB" id="A0A0E9PHN1"/>
<keyword evidence="1" id="KW-0732">Signal</keyword>
<proteinExistence type="predicted"/>